<comment type="caution">
    <text evidence="2">The sequence shown here is derived from an EMBL/GenBank/DDBJ whole genome shotgun (WGS) entry which is preliminary data.</text>
</comment>
<organism evidence="2 3">
    <name type="scientific">Paenibacillus faecis</name>
    <dbReference type="NCBI Taxonomy" id="862114"/>
    <lineage>
        <taxon>Bacteria</taxon>
        <taxon>Bacillati</taxon>
        <taxon>Bacillota</taxon>
        <taxon>Bacilli</taxon>
        <taxon>Bacillales</taxon>
        <taxon>Paenibacillaceae</taxon>
        <taxon>Paenibacillus</taxon>
    </lineage>
</organism>
<accession>A0A5D0CLY9</accession>
<reference evidence="2 3" key="1">
    <citation type="submission" date="2019-08" db="EMBL/GenBank/DDBJ databases">
        <title>Genome sequencing of Paenibacillus faecis DSM 23593(T).</title>
        <authorList>
            <person name="Kook J.-K."/>
            <person name="Park S.-N."/>
            <person name="Lim Y.K."/>
        </authorList>
    </citation>
    <scope>NUCLEOTIDE SEQUENCE [LARGE SCALE GENOMIC DNA]</scope>
    <source>
        <strain evidence="2 3">DSM 23593</strain>
    </source>
</reference>
<name>A0A5D0CLY9_9BACL</name>
<protein>
    <submittedName>
        <fullName evidence="2">Uncharacterized protein</fullName>
    </submittedName>
</protein>
<evidence type="ECO:0000256" key="1">
    <source>
        <dbReference type="SAM" id="MobiDB-lite"/>
    </source>
</evidence>
<dbReference type="AlphaFoldDB" id="A0A5D0CLY9"/>
<feature type="region of interest" description="Disordered" evidence="1">
    <location>
        <begin position="98"/>
        <end position="121"/>
    </location>
</feature>
<proteinExistence type="predicted"/>
<evidence type="ECO:0000313" key="3">
    <source>
        <dbReference type="Proteomes" id="UP000325218"/>
    </source>
</evidence>
<keyword evidence="3" id="KW-1185">Reference proteome</keyword>
<dbReference type="Proteomes" id="UP000325218">
    <property type="component" value="Unassembled WGS sequence"/>
</dbReference>
<dbReference type="EMBL" id="VSDO01000005">
    <property type="protein sequence ID" value="TYA10881.1"/>
    <property type="molecule type" value="Genomic_DNA"/>
</dbReference>
<evidence type="ECO:0000313" key="2">
    <source>
        <dbReference type="EMBL" id="TYA10881.1"/>
    </source>
</evidence>
<gene>
    <name evidence="2" type="ORF">FRY98_24220</name>
</gene>
<sequence length="121" mass="13792">MRQSEQFPVAQANEGERFSFVQSPLKGLIHLGGRFEPHQKRRQRLKTRTDHVIQSQLGKDHIAGKLKAHPGFAAVKQTRTVSLVIGFRPGRLQALLLGRQRSHARREPGGNTAMRSRRRIR</sequence>